<gene>
    <name evidence="2" type="ORF">AK812_SmicGene36960</name>
</gene>
<feature type="compositionally biased region" description="Basic and acidic residues" evidence="1">
    <location>
        <begin position="418"/>
        <end position="432"/>
    </location>
</feature>
<dbReference type="OrthoDB" id="408340at2759"/>
<reference evidence="2 3" key="1">
    <citation type="submission" date="2016-02" db="EMBL/GenBank/DDBJ databases">
        <title>Genome analysis of coral dinoflagellate symbionts highlights evolutionary adaptations to a symbiotic lifestyle.</title>
        <authorList>
            <person name="Aranda M."/>
            <person name="Li Y."/>
            <person name="Liew Y.J."/>
            <person name="Baumgarten S."/>
            <person name="Simakov O."/>
            <person name="Wilson M."/>
            <person name="Piel J."/>
            <person name="Ashoor H."/>
            <person name="Bougouffa S."/>
            <person name="Bajic V.B."/>
            <person name="Ryu T."/>
            <person name="Ravasi T."/>
            <person name="Bayer T."/>
            <person name="Micklem G."/>
            <person name="Kim H."/>
            <person name="Bhak J."/>
            <person name="Lajeunesse T.C."/>
            <person name="Voolstra C.R."/>
        </authorList>
    </citation>
    <scope>NUCLEOTIDE SEQUENCE [LARGE SCALE GENOMIC DNA]</scope>
    <source>
        <strain evidence="2 3">CCMP2467</strain>
    </source>
</reference>
<accession>A0A1Q9CHJ4</accession>
<dbReference type="EMBL" id="LSRX01001197">
    <property type="protein sequence ID" value="OLP82399.1"/>
    <property type="molecule type" value="Genomic_DNA"/>
</dbReference>
<feature type="compositionally biased region" description="Basic and acidic residues" evidence="1">
    <location>
        <begin position="382"/>
        <end position="398"/>
    </location>
</feature>
<evidence type="ECO:0000313" key="2">
    <source>
        <dbReference type="EMBL" id="OLP82399.1"/>
    </source>
</evidence>
<evidence type="ECO:0000256" key="1">
    <source>
        <dbReference type="SAM" id="MobiDB-lite"/>
    </source>
</evidence>
<comment type="caution">
    <text evidence="2">The sequence shown here is derived from an EMBL/GenBank/DDBJ whole genome shotgun (WGS) entry which is preliminary data.</text>
</comment>
<proteinExistence type="predicted"/>
<dbReference type="AlphaFoldDB" id="A0A1Q9CHJ4"/>
<protein>
    <submittedName>
        <fullName evidence="2">Uncharacterized protein</fullName>
    </submittedName>
</protein>
<dbReference type="Proteomes" id="UP000186817">
    <property type="component" value="Unassembled WGS sequence"/>
</dbReference>
<feature type="region of interest" description="Disordered" evidence="1">
    <location>
        <begin position="382"/>
        <end position="472"/>
    </location>
</feature>
<organism evidence="2 3">
    <name type="scientific">Symbiodinium microadriaticum</name>
    <name type="common">Dinoflagellate</name>
    <name type="synonym">Zooxanthella microadriatica</name>
    <dbReference type="NCBI Taxonomy" id="2951"/>
    <lineage>
        <taxon>Eukaryota</taxon>
        <taxon>Sar</taxon>
        <taxon>Alveolata</taxon>
        <taxon>Dinophyceae</taxon>
        <taxon>Suessiales</taxon>
        <taxon>Symbiodiniaceae</taxon>
        <taxon>Symbiodinium</taxon>
    </lineage>
</organism>
<name>A0A1Q9CHJ4_SYMMI</name>
<sequence length="472" mass="53553">MLAGMEFLKEITETVLYLAKLSSRSKKHAELLRDVAWTEETMPLELMSGFIQSGYDAHNEELREMLRRLKSGTASTKDLLESTFAHLTDVAQRHAKNDKLGFYSRWLYAVCSPYGRESAPQTWPSDTDWFEYRTSDANLNKQFLNLGNIKGQHLPEIVYGEDGRFPQKPSEVVYRSALFTQGCCFYHTPTDQFFMSLGFRKWGALGLELSKRALGHQEYLTLEASATDSPYWMFDLENWVAVEVRAVLPCCTPEYLQGSEMVLEILNAGVDVVYAAIKRGTFLTVECLRALVRQLKVPLGPGSGKNDRVLKKDLAAALVGFLFPGEDMETQQKMISSILGQKASVDLRVLHLVAGLDAENADDRIYKKMKQQATEELHKRFMEKGRKQQEEDDKEARDAPAAPSRGARRQPDPQAPPHPDEMKRHEESVARVHKEHVKQQAKQAERRNNLTPADLKQFLPGGGAIADQYRRE</sequence>
<keyword evidence="3" id="KW-1185">Reference proteome</keyword>
<evidence type="ECO:0000313" key="3">
    <source>
        <dbReference type="Proteomes" id="UP000186817"/>
    </source>
</evidence>